<dbReference type="EMBL" id="FQVQ01000001">
    <property type="protein sequence ID" value="SHE72133.1"/>
    <property type="molecule type" value="Genomic_DNA"/>
</dbReference>
<keyword evidence="2" id="KW-1185">Reference proteome</keyword>
<proteinExistence type="predicted"/>
<reference evidence="1 2" key="1">
    <citation type="submission" date="2016-11" db="EMBL/GenBank/DDBJ databases">
        <authorList>
            <person name="Jaros S."/>
            <person name="Januszkiewicz K."/>
            <person name="Wedrychowicz H."/>
        </authorList>
    </citation>
    <scope>NUCLEOTIDE SEQUENCE [LARGE SCALE GENOMIC DNA]</scope>
    <source>
        <strain evidence="1 2">DSM 25660</strain>
    </source>
</reference>
<dbReference type="RefSeq" id="WP_073360237.1">
    <property type="nucleotide sequence ID" value="NZ_FQVQ01000001.1"/>
</dbReference>
<dbReference type="OrthoDB" id="959664at2"/>
<name>A0A1M4VTK3_9FLAO</name>
<dbReference type="Pfam" id="PF13376">
    <property type="entry name" value="OmdA"/>
    <property type="match status" value="1"/>
</dbReference>
<evidence type="ECO:0000313" key="2">
    <source>
        <dbReference type="Proteomes" id="UP000184147"/>
    </source>
</evidence>
<gene>
    <name evidence="1" type="ORF">SAMN05444377_10147</name>
</gene>
<dbReference type="InterPro" id="IPR037079">
    <property type="entry name" value="AF2212/PG0164-like_sf"/>
</dbReference>
<evidence type="ECO:0000313" key="1">
    <source>
        <dbReference type="EMBL" id="SHE72133.1"/>
    </source>
</evidence>
<accession>A0A1M4VTK3</accession>
<evidence type="ECO:0008006" key="3">
    <source>
        <dbReference type="Google" id="ProtNLM"/>
    </source>
</evidence>
<protein>
    <recommendedName>
        <fullName evidence="3">Bacteriocin-protection, YdeI or OmpD-Associated</fullName>
    </recommendedName>
</protein>
<dbReference type="Proteomes" id="UP000184147">
    <property type="component" value="Unassembled WGS sequence"/>
</dbReference>
<sequence length="174" mass="20238">MEFETILETFKDHAIGYGPHVKIPEEVYQNMLNISKDKRVICTINQTVRLHSALLQKSGMYFILFNQPLVKKQKWSIGEVLTVHLAPDDSTYGMPISEEFQEVLASDPEGSDWFHQLTPGKQRSLLHVINKIKSSQLKIERSFVILEHLKKQQGKLDYQILNQDIKAFHEKMKF</sequence>
<dbReference type="AlphaFoldDB" id="A0A1M4VTK3"/>
<dbReference type="STRING" id="1124188.SAMN05444377_10147"/>
<dbReference type="Gene3D" id="2.40.30.100">
    <property type="entry name" value="AF2212/PG0164-like"/>
    <property type="match status" value="1"/>
</dbReference>
<organism evidence="1 2">
    <name type="scientific">Flavobacterium fontis</name>
    <dbReference type="NCBI Taxonomy" id="1124188"/>
    <lineage>
        <taxon>Bacteria</taxon>
        <taxon>Pseudomonadati</taxon>
        <taxon>Bacteroidota</taxon>
        <taxon>Flavobacteriia</taxon>
        <taxon>Flavobacteriales</taxon>
        <taxon>Flavobacteriaceae</taxon>
        <taxon>Flavobacterium</taxon>
    </lineage>
</organism>